<dbReference type="InterPro" id="IPR036390">
    <property type="entry name" value="WH_DNA-bd_sf"/>
</dbReference>
<dbReference type="GO" id="GO:0003700">
    <property type="term" value="F:DNA-binding transcription factor activity"/>
    <property type="evidence" value="ECO:0007669"/>
    <property type="project" value="InterPro"/>
</dbReference>
<evidence type="ECO:0000256" key="2">
    <source>
        <dbReference type="ARBA" id="ARBA00023125"/>
    </source>
</evidence>
<dbReference type="PRINTS" id="PR00035">
    <property type="entry name" value="HTHGNTR"/>
</dbReference>
<dbReference type="SMART" id="SM00345">
    <property type="entry name" value="HTH_GNTR"/>
    <property type="match status" value="1"/>
</dbReference>
<keyword evidence="3" id="KW-0804">Transcription</keyword>
<dbReference type="AlphaFoldDB" id="A0A852W0D0"/>
<dbReference type="InterPro" id="IPR011711">
    <property type="entry name" value="GntR_C"/>
</dbReference>
<keyword evidence="6" id="KW-1185">Reference proteome</keyword>
<dbReference type="Pfam" id="PF07729">
    <property type="entry name" value="FCD"/>
    <property type="match status" value="1"/>
</dbReference>
<keyword evidence="2 5" id="KW-0238">DNA-binding</keyword>
<dbReference type="PROSITE" id="PS50949">
    <property type="entry name" value="HTH_GNTR"/>
    <property type="match status" value="1"/>
</dbReference>
<dbReference type="EMBL" id="JACCCZ010000001">
    <property type="protein sequence ID" value="NYG02357.1"/>
    <property type="molecule type" value="Genomic_DNA"/>
</dbReference>
<dbReference type="InterPro" id="IPR008920">
    <property type="entry name" value="TF_FadR/GntR_C"/>
</dbReference>
<dbReference type="SUPFAM" id="SSF46785">
    <property type="entry name" value="Winged helix' DNA-binding domain"/>
    <property type="match status" value="1"/>
</dbReference>
<organism evidence="5 6">
    <name type="scientific">Pseudonocardia alni</name>
    <name type="common">Amycolata alni</name>
    <dbReference type="NCBI Taxonomy" id="33907"/>
    <lineage>
        <taxon>Bacteria</taxon>
        <taxon>Bacillati</taxon>
        <taxon>Actinomycetota</taxon>
        <taxon>Actinomycetes</taxon>
        <taxon>Pseudonocardiales</taxon>
        <taxon>Pseudonocardiaceae</taxon>
        <taxon>Pseudonocardia</taxon>
    </lineage>
</organism>
<protein>
    <submittedName>
        <fullName evidence="5">DNA-binding GntR family transcriptional regulator</fullName>
    </submittedName>
</protein>
<dbReference type="SMART" id="SM00895">
    <property type="entry name" value="FCD"/>
    <property type="match status" value="1"/>
</dbReference>
<evidence type="ECO:0000313" key="6">
    <source>
        <dbReference type="Proteomes" id="UP000549695"/>
    </source>
</evidence>
<dbReference type="SUPFAM" id="SSF48008">
    <property type="entry name" value="GntR ligand-binding domain-like"/>
    <property type="match status" value="1"/>
</dbReference>
<dbReference type="RefSeq" id="WP_179761252.1">
    <property type="nucleotide sequence ID" value="NZ_BAAAJZ010000003.1"/>
</dbReference>
<dbReference type="InterPro" id="IPR000524">
    <property type="entry name" value="Tscrpt_reg_HTH_GntR"/>
</dbReference>
<dbReference type="Gene3D" id="1.10.10.10">
    <property type="entry name" value="Winged helix-like DNA-binding domain superfamily/Winged helix DNA-binding domain"/>
    <property type="match status" value="1"/>
</dbReference>
<evidence type="ECO:0000256" key="1">
    <source>
        <dbReference type="ARBA" id="ARBA00023015"/>
    </source>
</evidence>
<accession>A0A852W0D0</accession>
<dbReference type="GO" id="GO:0003677">
    <property type="term" value="F:DNA binding"/>
    <property type="evidence" value="ECO:0007669"/>
    <property type="project" value="UniProtKB-KW"/>
</dbReference>
<comment type="caution">
    <text evidence="5">The sequence shown here is derived from an EMBL/GenBank/DDBJ whole genome shotgun (WGS) entry which is preliminary data.</text>
</comment>
<proteinExistence type="predicted"/>
<dbReference type="InterPro" id="IPR036388">
    <property type="entry name" value="WH-like_DNA-bd_sf"/>
</dbReference>
<dbReference type="PANTHER" id="PTHR43537:SF45">
    <property type="entry name" value="GNTR FAMILY REGULATORY PROTEIN"/>
    <property type="match status" value="1"/>
</dbReference>
<evidence type="ECO:0000259" key="4">
    <source>
        <dbReference type="PROSITE" id="PS50949"/>
    </source>
</evidence>
<evidence type="ECO:0000313" key="5">
    <source>
        <dbReference type="EMBL" id="NYG02357.1"/>
    </source>
</evidence>
<dbReference type="CDD" id="cd07377">
    <property type="entry name" value="WHTH_GntR"/>
    <property type="match status" value="1"/>
</dbReference>
<dbReference type="Proteomes" id="UP000549695">
    <property type="component" value="Unassembled WGS sequence"/>
</dbReference>
<evidence type="ECO:0000256" key="3">
    <source>
        <dbReference type="ARBA" id="ARBA00023163"/>
    </source>
</evidence>
<dbReference type="Gene3D" id="1.20.120.530">
    <property type="entry name" value="GntR ligand-binding domain-like"/>
    <property type="match status" value="1"/>
</dbReference>
<gene>
    <name evidence="5" type="ORF">HDA37_002642</name>
</gene>
<dbReference type="Pfam" id="PF00392">
    <property type="entry name" value="GntR"/>
    <property type="match status" value="1"/>
</dbReference>
<sequence length="245" mass="26845">MSSAVDEAGTPPLRERVYAVLRDDVVNGDIGAGTRLTEPKLAARFGISRTPVREALGRLVADGLLQREEDYGYSVVVPDLAGVRDLWEVRIAVELRGIDRCRENPGTVHDAGALRAELARWHRMIEEPPAAGPGFVLEDERFHSTLLAASGNPELVAVLADVHRRIRRVRMNDYVLPGRVEAAVSEHVAVAEAVLAGRLDTARHLLHQHMGASLEIVTERAGRALLATDTRDRRRGPATLDVRTS</sequence>
<name>A0A852W0D0_PSEA5</name>
<reference evidence="5 6" key="1">
    <citation type="submission" date="2020-07" db="EMBL/GenBank/DDBJ databases">
        <title>Sequencing the genomes of 1000 actinobacteria strains.</title>
        <authorList>
            <person name="Klenk H.-P."/>
        </authorList>
    </citation>
    <scope>NUCLEOTIDE SEQUENCE [LARGE SCALE GENOMIC DNA]</scope>
    <source>
        <strain evidence="5 6">DSM 44749</strain>
    </source>
</reference>
<keyword evidence="1" id="KW-0805">Transcription regulation</keyword>
<dbReference type="GeneID" id="98052397"/>
<feature type="domain" description="HTH gntR-type" evidence="4">
    <location>
        <begin position="11"/>
        <end position="78"/>
    </location>
</feature>
<dbReference type="PANTHER" id="PTHR43537">
    <property type="entry name" value="TRANSCRIPTIONAL REGULATOR, GNTR FAMILY"/>
    <property type="match status" value="1"/>
</dbReference>